<dbReference type="GO" id="GO:0008483">
    <property type="term" value="F:transaminase activity"/>
    <property type="evidence" value="ECO:0007669"/>
    <property type="project" value="UniProtKB-KW"/>
</dbReference>
<comment type="caution">
    <text evidence="8">The sequence shown here is derived from an EMBL/GenBank/DDBJ whole genome shotgun (WGS) entry which is preliminary data.</text>
</comment>
<dbReference type="Pfam" id="PF00155">
    <property type="entry name" value="Aminotran_1_2"/>
    <property type="match status" value="1"/>
</dbReference>
<evidence type="ECO:0000256" key="6">
    <source>
        <dbReference type="RuleBase" id="RU003693"/>
    </source>
</evidence>
<feature type="domain" description="Aminotransferase class I/classII large" evidence="7">
    <location>
        <begin position="29"/>
        <end position="357"/>
    </location>
</feature>
<evidence type="ECO:0000313" key="8">
    <source>
        <dbReference type="EMBL" id="MDN3707176.1"/>
    </source>
</evidence>
<comment type="pathway">
    <text evidence="2">Lipid metabolism.</text>
</comment>
<dbReference type="RefSeq" id="WP_290363203.1">
    <property type="nucleotide sequence ID" value="NZ_JAUFQU010000001.1"/>
</dbReference>
<comment type="cofactor">
    <cofactor evidence="1 6">
        <name>pyridoxal 5'-phosphate</name>
        <dbReference type="ChEBI" id="CHEBI:597326"/>
    </cofactor>
</comment>
<dbReference type="Proteomes" id="UP001242368">
    <property type="component" value="Unassembled WGS sequence"/>
</dbReference>
<gene>
    <name evidence="8" type="ORF">QW060_08520</name>
    <name evidence="9" type="ORF">QW060_25095</name>
</gene>
<organism evidence="8 10">
    <name type="scientific">Paenimyroides ceti</name>
    <dbReference type="NCBI Taxonomy" id="395087"/>
    <lineage>
        <taxon>Bacteria</taxon>
        <taxon>Pseudomonadati</taxon>
        <taxon>Bacteroidota</taxon>
        <taxon>Flavobacteriia</taxon>
        <taxon>Flavobacteriales</taxon>
        <taxon>Flavobacteriaceae</taxon>
        <taxon>Paenimyroides</taxon>
    </lineage>
</organism>
<keyword evidence="4" id="KW-0808">Transferase</keyword>
<evidence type="ECO:0000256" key="4">
    <source>
        <dbReference type="ARBA" id="ARBA00022679"/>
    </source>
</evidence>
<dbReference type="InterPro" id="IPR004839">
    <property type="entry name" value="Aminotransferase_I/II_large"/>
</dbReference>
<evidence type="ECO:0000256" key="1">
    <source>
        <dbReference type="ARBA" id="ARBA00001933"/>
    </source>
</evidence>
<evidence type="ECO:0000256" key="3">
    <source>
        <dbReference type="ARBA" id="ARBA00010008"/>
    </source>
</evidence>
<dbReference type="PANTHER" id="PTHR13693">
    <property type="entry name" value="CLASS II AMINOTRANSFERASE/8-AMINO-7-OXONONANOATE SYNTHASE"/>
    <property type="match status" value="1"/>
</dbReference>
<evidence type="ECO:0000256" key="2">
    <source>
        <dbReference type="ARBA" id="ARBA00005189"/>
    </source>
</evidence>
<reference evidence="8" key="3">
    <citation type="submission" date="2023-06" db="EMBL/GenBank/DDBJ databases">
        <authorList>
            <person name="Lucena T."/>
            <person name="Sun Q."/>
        </authorList>
    </citation>
    <scope>NUCLEOTIDE SEQUENCE</scope>
    <source>
        <strain evidence="8">CECT 7184</strain>
    </source>
</reference>
<reference evidence="8" key="1">
    <citation type="journal article" date="2014" name="Int. J. Syst. Evol. Microbiol.">
        <title>Complete genome of a new Firmicutes species belonging to the dominant human colonic microbiota ('Ruminococcus bicirculans') reveals two chromosomes and a selective capacity to utilize plant glucans.</title>
        <authorList>
            <consortium name="NISC Comparative Sequencing Program"/>
            <person name="Wegmann U."/>
            <person name="Louis P."/>
            <person name="Goesmann A."/>
            <person name="Henrissat B."/>
            <person name="Duncan S.H."/>
            <person name="Flint H.J."/>
        </authorList>
    </citation>
    <scope>NUCLEOTIDE SEQUENCE</scope>
    <source>
        <strain evidence="8">CECT 7184</strain>
    </source>
</reference>
<evidence type="ECO:0000313" key="9">
    <source>
        <dbReference type="EMBL" id="MDN3710155.1"/>
    </source>
</evidence>
<dbReference type="Gene3D" id="3.90.1150.10">
    <property type="entry name" value="Aspartate Aminotransferase, domain 1"/>
    <property type="match status" value="1"/>
</dbReference>
<keyword evidence="8" id="KW-0032">Aminotransferase</keyword>
<sequence length="369" mass="41222">MLSTLSFLEQAIEKRKQEKVLRQLPAAKNGIDFYSNDYLGFSTESGLTEIVVNEIIQQPDLLKGATGSRLISGNSDRTMQVESFLAHKHQVQSALLFPSGYTANTAFFSSVPQRGDTILMDECIHRSVRDGVRLSDAHKIKFRHNDMQHLEELLKRSRGNCFIAVESLYSMDGDFAPLHALTLIAKRYNANLVVDEAHAFGIFGYGLVSQKKLQHRVFATMITYGKALGLHGAAILGTELLISFLINFSSAFIYTTGSSDLYAISIQKGYEFLKENPERIQDLQNNILLLRNSGLPFSSASESPIQILRGTTISCVKNLQQQLEKEGFLTFAALAPTVKKGEERLRICLHSYNSSDEINQLSDLIKKHL</sequence>
<dbReference type="InterPro" id="IPR015424">
    <property type="entry name" value="PyrdxlP-dep_Trfase"/>
</dbReference>
<reference evidence="10" key="2">
    <citation type="journal article" date="2019" name="Int. J. Syst. Evol. Microbiol.">
        <title>The Global Catalogue of Microorganisms (GCM) 10K type strain sequencing project: providing services to taxonomists for standard genome sequencing and annotation.</title>
        <authorList>
            <consortium name="The Broad Institute Genomics Platform"/>
            <consortium name="The Broad Institute Genome Sequencing Center for Infectious Disease"/>
            <person name="Wu L."/>
            <person name="Ma J."/>
        </authorList>
    </citation>
    <scope>NUCLEOTIDE SEQUENCE [LARGE SCALE GENOMIC DNA]</scope>
    <source>
        <strain evidence="10">CECT 7184</strain>
    </source>
</reference>
<dbReference type="InterPro" id="IPR001917">
    <property type="entry name" value="Aminotrans_II_pyridoxalP_BS"/>
</dbReference>
<proteinExistence type="inferred from homology"/>
<dbReference type="InterPro" id="IPR050087">
    <property type="entry name" value="AON_synthase_class-II"/>
</dbReference>
<evidence type="ECO:0000256" key="5">
    <source>
        <dbReference type="ARBA" id="ARBA00022898"/>
    </source>
</evidence>
<comment type="similarity">
    <text evidence="3">Belongs to the class-II pyridoxal-phosphate-dependent aminotransferase family. BioF subfamily.</text>
</comment>
<dbReference type="SUPFAM" id="SSF53383">
    <property type="entry name" value="PLP-dependent transferases"/>
    <property type="match status" value="1"/>
</dbReference>
<evidence type="ECO:0000259" key="7">
    <source>
        <dbReference type="Pfam" id="PF00155"/>
    </source>
</evidence>
<dbReference type="EMBL" id="JAUFQU010000077">
    <property type="protein sequence ID" value="MDN3710155.1"/>
    <property type="molecule type" value="Genomic_DNA"/>
</dbReference>
<dbReference type="PANTHER" id="PTHR13693:SF77">
    <property type="entry name" value="8-AMINO-7-OXONONANOATE SYNTHASE"/>
    <property type="match status" value="1"/>
</dbReference>
<dbReference type="InterPro" id="IPR015421">
    <property type="entry name" value="PyrdxlP-dep_Trfase_major"/>
</dbReference>
<dbReference type="EMBL" id="JAUFQU010000001">
    <property type="protein sequence ID" value="MDN3707176.1"/>
    <property type="molecule type" value="Genomic_DNA"/>
</dbReference>
<accession>A0ABT8CT62</accession>
<protein>
    <submittedName>
        <fullName evidence="8">Pyridoxal phosphate-dependent aminotransferase family protein</fullName>
    </submittedName>
</protein>
<keyword evidence="10" id="KW-1185">Reference proteome</keyword>
<dbReference type="PROSITE" id="PS00599">
    <property type="entry name" value="AA_TRANSFER_CLASS_2"/>
    <property type="match status" value="1"/>
</dbReference>
<dbReference type="InterPro" id="IPR015422">
    <property type="entry name" value="PyrdxlP-dep_Trfase_small"/>
</dbReference>
<evidence type="ECO:0000313" key="10">
    <source>
        <dbReference type="Proteomes" id="UP001242368"/>
    </source>
</evidence>
<name>A0ABT8CT62_9FLAO</name>
<keyword evidence="5 6" id="KW-0663">Pyridoxal phosphate</keyword>
<dbReference type="Gene3D" id="3.40.640.10">
    <property type="entry name" value="Type I PLP-dependent aspartate aminotransferase-like (Major domain)"/>
    <property type="match status" value="1"/>
</dbReference>